<proteinExistence type="inferred from homology"/>
<evidence type="ECO:0000313" key="3">
    <source>
        <dbReference type="EMBL" id="KZN91015.1"/>
    </source>
</evidence>
<accession>A0A167VXI5</accession>
<dbReference type="InterPro" id="IPR037045">
    <property type="entry name" value="S8pro/Inhibitor_I9_sf"/>
</dbReference>
<dbReference type="PANTHER" id="PTHR28288">
    <property type="entry name" value="PROTEASE B INHIBITOR 2"/>
    <property type="match status" value="1"/>
</dbReference>
<dbReference type="Pfam" id="PF05922">
    <property type="entry name" value="Inhibitor_I9"/>
    <property type="match status" value="1"/>
</dbReference>
<feature type="domain" description="Inhibitor I9" evidence="2">
    <location>
        <begin position="24"/>
        <end position="74"/>
    </location>
</feature>
<evidence type="ECO:0000256" key="1">
    <source>
        <dbReference type="ARBA" id="ARBA00038069"/>
    </source>
</evidence>
<reference evidence="3" key="1">
    <citation type="journal article" date="2014" name="Genome Announc.">
        <title>Complete sequencing and chromosome-scale genome assembly of the industrial progenitor strain P2niaD18 from the penicillin producer Penicillium chrysogenum.</title>
        <authorList>
            <person name="Specht T."/>
            <person name="Dahlmann T.A."/>
            <person name="Zadra I."/>
            <person name="Kurnsteiner H."/>
            <person name="Kuck U."/>
        </authorList>
    </citation>
    <scope>NUCLEOTIDE SEQUENCE [LARGE SCALE GENOMIC DNA]</scope>
    <source>
        <strain evidence="3">P2niaD18</strain>
    </source>
</reference>
<dbReference type="PANTHER" id="PTHR28288:SF2">
    <property type="entry name" value="PROTEASE B INHIBITOR 2"/>
    <property type="match status" value="1"/>
</dbReference>
<sequence length="75" mass="8247">MALIKIDKYITCKPTATDDEVQAVKDHAQKQGGTIGHEYSLIKGFAVTFPKDTVHSLDAHPHVDNVEADKEVTTQ</sequence>
<dbReference type="AlphaFoldDB" id="A0A167VXI5"/>
<dbReference type="SUPFAM" id="SSF54897">
    <property type="entry name" value="Protease propeptides/inhibitors"/>
    <property type="match status" value="1"/>
</dbReference>
<gene>
    <name evidence="3" type="ORF">EN45_011390</name>
</gene>
<dbReference type="InterPro" id="IPR052471">
    <property type="entry name" value="PBI_I9"/>
</dbReference>
<dbReference type="EMBL" id="CM002798">
    <property type="protein sequence ID" value="KZN91015.1"/>
    <property type="molecule type" value="Genomic_DNA"/>
</dbReference>
<organism evidence="3">
    <name type="scientific">Penicillium chrysogenum</name>
    <name type="common">Penicillium notatum</name>
    <dbReference type="NCBI Taxonomy" id="5076"/>
    <lineage>
        <taxon>Eukaryota</taxon>
        <taxon>Fungi</taxon>
        <taxon>Dikarya</taxon>
        <taxon>Ascomycota</taxon>
        <taxon>Pezizomycotina</taxon>
        <taxon>Eurotiomycetes</taxon>
        <taxon>Eurotiomycetidae</taxon>
        <taxon>Eurotiales</taxon>
        <taxon>Aspergillaceae</taxon>
        <taxon>Penicillium</taxon>
        <taxon>Penicillium chrysogenum species complex</taxon>
    </lineage>
</organism>
<dbReference type="Gene3D" id="3.30.70.80">
    <property type="entry name" value="Peptidase S8 propeptide/proteinase inhibitor I9"/>
    <property type="match status" value="1"/>
</dbReference>
<evidence type="ECO:0000259" key="2">
    <source>
        <dbReference type="Pfam" id="PF05922"/>
    </source>
</evidence>
<protein>
    <recommendedName>
        <fullName evidence="2">Inhibitor I9 domain-containing protein</fullName>
    </recommendedName>
</protein>
<dbReference type="InterPro" id="IPR010259">
    <property type="entry name" value="S8pro/Inhibitor_I9"/>
</dbReference>
<name>A0A167VXI5_PENCH</name>
<dbReference type="GO" id="GO:0042144">
    <property type="term" value="P:vacuole fusion, non-autophagic"/>
    <property type="evidence" value="ECO:0007669"/>
    <property type="project" value="TreeGrafter"/>
</dbReference>
<comment type="similarity">
    <text evidence="1">Belongs to the protease inhibitor I9 family.</text>
</comment>
<dbReference type="FunFam" id="3.30.70.80:FF:000005">
    <property type="entry name" value="Proteinase inhibitor I2B"/>
    <property type="match status" value="1"/>
</dbReference>
<dbReference type="Proteomes" id="UP000076449">
    <property type="component" value="Chromosome I"/>
</dbReference>
<dbReference type="GO" id="GO:0004866">
    <property type="term" value="F:endopeptidase inhibitor activity"/>
    <property type="evidence" value="ECO:0007669"/>
    <property type="project" value="TreeGrafter"/>
</dbReference>